<evidence type="ECO:0000256" key="1">
    <source>
        <dbReference type="SAM" id="SignalP"/>
    </source>
</evidence>
<dbReference type="InterPro" id="IPR046090">
    <property type="entry name" value="DUF6108"/>
</dbReference>
<reference evidence="2" key="1">
    <citation type="submission" date="2016-04" db="EMBL/GenBank/DDBJ databases">
        <authorList>
            <person name="Evans L.H."/>
            <person name="Alamgir A."/>
            <person name="Owens N."/>
            <person name="Weber N.D."/>
            <person name="Virtaneva K."/>
            <person name="Barbian K."/>
            <person name="Babar A."/>
            <person name="Rosenke K."/>
        </authorList>
    </citation>
    <scope>NUCLEOTIDE SEQUENCE</scope>
    <source>
        <strain evidence="2">86-1</strain>
    </source>
</reference>
<gene>
    <name evidence="2" type="ORF">KL86DYS1_30553</name>
</gene>
<proteinExistence type="predicted"/>
<keyword evidence="1" id="KW-0732">Signal</keyword>
<accession>A0A212JV68</accession>
<dbReference type="AlphaFoldDB" id="A0A212JV68"/>
<feature type="signal peptide" evidence="1">
    <location>
        <begin position="1"/>
        <end position="21"/>
    </location>
</feature>
<evidence type="ECO:0000313" key="2">
    <source>
        <dbReference type="EMBL" id="SBW03354.1"/>
    </source>
</evidence>
<sequence length="160" mass="18077">MKHKTFILALLLLTVTITASAQDGLKIKDIFDKYGKREGSVFLQLSSDVLSQGSNITSYKSLILDENTQNRIDIAEALKTDTRGKLTISEVKKDGVIESGSYYLGKDKTNNNEFILYKNKGRKITLVYLKGNFPSGHLDAELKKLKDLFIYVNNKRIKLQ</sequence>
<name>A0A212JV68_9BACT</name>
<dbReference type="EMBL" id="FLUM01000003">
    <property type="protein sequence ID" value="SBW03354.1"/>
    <property type="molecule type" value="Genomic_DNA"/>
</dbReference>
<dbReference type="Pfam" id="PF19603">
    <property type="entry name" value="DUF6108"/>
    <property type="match status" value="1"/>
</dbReference>
<organism evidence="2">
    <name type="scientific">uncultured Dysgonomonas sp</name>
    <dbReference type="NCBI Taxonomy" id="206096"/>
    <lineage>
        <taxon>Bacteria</taxon>
        <taxon>Pseudomonadati</taxon>
        <taxon>Bacteroidota</taxon>
        <taxon>Bacteroidia</taxon>
        <taxon>Bacteroidales</taxon>
        <taxon>Dysgonomonadaceae</taxon>
        <taxon>Dysgonomonas</taxon>
        <taxon>environmental samples</taxon>
    </lineage>
</organism>
<feature type="chain" id="PRO_5012555599" description="DUF4252 domain-containing protein" evidence="1">
    <location>
        <begin position="22"/>
        <end position="160"/>
    </location>
</feature>
<dbReference type="RefSeq" id="WP_296942485.1">
    <property type="nucleotide sequence ID" value="NZ_LT599032.1"/>
</dbReference>
<evidence type="ECO:0008006" key="3">
    <source>
        <dbReference type="Google" id="ProtNLM"/>
    </source>
</evidence>
<protein>
    <recommendedName>
        <fullName evidence="3">DUF4252 domain-containing protein</fullName>
    </recommendedName>
</protein>